<evidence type="ECO:0000313" key="1">
    <source>
        <dbReference type="EMBL" id="OQX10875.1"/>
    </source>
</evidence>
<dbReference type="EMBL" id="MTEJ01000102">
    <property type="protein sequence ID" value="OQX10875.1"/>
    <property type="molecule type" value="Genomic_DNA"/>
</dbReference>
<sequence length="136" mass="14667">MHLPTDAQGAENQRFVAGNPLTGKRATVVTPADLNAYANEIANVILAAGVELDPAREDQLVDALLTLMIRTVRTGALVTIDYAAIECDGGELDDDGSLVDDPSLEITYPVEFDQDLTIEQLKTELEFYDDIDGGTL</sequence>
<protein>
    <submittedName>
        <fullName evidence="1">Uncharacterized protein</fullName>
    </submittedName>
</protein>
<comment type="caution">
    <text evidence="1">The sequence shown here is derived from an EMBL/GenBank/DDBJ whole genome shotgun (WGS) entry which is preliminary data.</text>
</comment>
<accession>A0A1Y1QPP2</accession>
<dbReference type="AlphaFoldDB" id="A0A1Y1QPP2"/>
<gene>
    <name evidence="1" type="ORF">BWK73_19145</name>
</gene>
<reference evidence="1 2" key="1">
    <citation type="submission" date="2017-01" db="EMBL/GenBank/DDBJ databases">
        <title>Novel large sulfur bacteria in the metagenomes of groundwater-fed chemosynthetic microbial mats in the Lake Huron basin.</title>
        <authorList>
            <person name="Sharrar A.M."/>
            <person name="Flood B.E."/>
            <person name="Bailey J.V."/>
            <person name="Jones D.S."/>
            <person name="Biddanda B."/>
            <person name="Ruberg S.A."/>
            <person name="Marcus D.N."/>
            <person name="Dick G.J."/>
        </authorList>
    </citation>
    <scope>NUCLEOTIDE SEQUENCE [LARGE SCALE GENOMIC DNA]</scope>
    <source>
        <strain evidence="1">A8</strain>
    </source>
</reference>
<organism evidence="1 2">
    <name type="scientific">Thiothrix lacustris</name>
    <dbReference type="NCBI Taxonomy" id="525917"/>
    <lineage>
        <taxon>Bacteria</taxon>
        <taxon>Pseudomonadati</taxon>
        <taxon>Pseudomonadota</taxon>
        <taxon>Gammaproteobacteria</taxon>
        <taxon>Thiotrichales</taxon>
        <taxon>Thiotrichaceae</taxon>
        <taxon>Thiothrix</taxon>
    </lineage>
</organism>
<evidence type="ECO:0000313" key="2">
    <source>
        <dbReference type="Proteomes" id="UP000192491"/>
    </source>
</evidence>
<name>A0A1Y1QPP2_9GAMM</name>
<proteinExistence type="predicted"/>
<dbReference type="Proteomes" id="UP000192491">
    <property type="component" value="Unassembled WGS sequence"/>
</dbReference>